<dbReference type="EMBL" id="JACJJC010000020">
    <property type="protein sequence ID" value="MBM6704794.1"/>
    <property type="molecule type" value="Genomic_DNA"/>
</dbReference>
<evidence type="ECO:0000259" key="1">
    <source>
        <dbReference type="Pfam" id="PF01609"/>
    </source>
</evidence>
<dbReference type="Proteomes" id="UP000715095">
    <property type="component" value="Unassembled WGS sequence"/>
</dbReference>
<dbReference type="InterPro" id="IPR047654">
    <property type="entry name" value="IS1634_transpos"/>
</dbReference>
<accession>A0ABS2DU25</accession>
<feature type="domain" description="Transposase IS4-like" evidence="1">
    <location>
        <begin position="4"/>
        <end position="238"/>
    </location>
</feature>
<dbReference type="RefSeq" id="WP_205104121.1">
    <property type="nucleotide sequence ID" value="NZ_JACJJC010000020.1"/>
</dbReference>
<comment type="caution">
    <text evidence="2">The sequence shown here is derived from an EMBL/GenBank/DDBJ whole genome shotgun (WGS) entry which is preliminary data.</text>
</comment>
<name>A0ABS2DU25_9BURK</name>
<organism evidence="2 3">
    <name type="scientific">Sutterella massiliensis</name>
    <dbReference type="NCBI Taxonomy" id="1816689"/>
    <lineage>
        <taxon>Bacteria</taxon>
        <taxon>Pseudomonadati</taxon>
        <taxon>Pseudomonadota</taxon>
        <taxon>Betaproteobacteria</taxon>
        <taxon>Burkholderiales</taxon>
        <taxon>Sutterellaceae</taxon>
        <taxon>Sutterella</taxon>
    </lineage>
</organism>
<dbReference type="NCBIfam" id="NF033559">
    <property type="entry name" value="transpos_IS1634"/>
    <property type="match status" value="1"/>
</dbReference>
<dbReference type="SUPFAM" id="SSF53098">
    <property type="entry name" value="Ribonuclease H-like"/>
    <property type="match status" value="1"/>
</dbReference>
<evidence type="ECO:0000313" key="3">
    <source>
        <dbReference type="Proteomes" id="UP000715095"/>
    </source>
</evidence>
<proteinExistence type="predicted"/>
<sequence length="318" mass="36492">MIPILRRLKEEYNLRRVIVTTDRGLNSGPNLQQIRDMGLDYVIAYRLRNSGDAIRKLVTDENGWTYRHGSTLCDVSNYRITKETRSFRMVDGDTGEIKTGKLESNLLINYSAKRAAKDRKDRDRLVDKARRYEDHPSLLKQDMRRGGKSYLKVDAEELSVEVDNERIRNAAVYDGYYGISYSDASMSVEEVLSVHHSLWQIEESFRISKSLLEARPCFHWRERRIRGHFLICYLALVMHRLLEKELADKGVSLTAERIIDALAAAELQEVVLPSGEAIYTKARTGDDFEAIFKALGLGKLPRIGKAADIKRALKVREL</sequence>
<dbReference type="Pfam" id="PF01609">
    <property type="entry name" value="DDE_Tnp_1"/>
    <property type="match status" value="1"/>
</dbReference>
<gene>
    <name evidence="2" type="ORF">H6A60_09895</name>
</gene>
<reference evidence="2 3" key="1">
    <citation type="journal article" date="2021" name="Sci. Rep.">
        <title>The distribution of antibiotic resistance genes in chicken gut microbiota commensals.</title>
        <authorList>
            <person name="Juricova H."/>
            <person name="Matiasovicova J."/>
            <person name="Kubasova T."/>
            <person name="Cejkova D."/>
            <person name="Rychlik I."/>
        </authorList>
    </citation>
    <scope>NUCLEOTIDE SEQUENCE [LARGE SCALE GENOMIC DNA]</scope>
    <source>
        <strain evidence="2 3">An829</strain>
    </source>
</reference>
<dbReference type="InterPro" id="IPR012337">
    <property type="entry name" value="RNaseH-like_sf"/>
</dbReference>
<protein>
    <submittedName>
        <fullName evidence="2">IS1634 family transposase</fullName>
    </submittedName>
</protein>
<evidence type="ECO:0000313" key="2">
    <source>
        <dbReference type="EMBL" id="MBM6704794.1"/>
    </source>
</evidence>
<dbReference type="InterPro" id="IPR002559">
    <property type="entry name" value="Transposase_11"/>
</dbReference>
<keyword evidence="3" id="KW-1185">Reference proteome</keyword>